<protein>
    <submittedName>
        <fullName evidence="3">DUF3017 domain-containing protein</fullName>
    </submittedName>
</protein>
<feature type="region of interest" description="Disordered" evidence="1">
    <location>
        <begin position="1"/>
        <end position="72"/>
    </location>
</feature>
<accession>A0ABP7LDF2</accession>
<keyword evidence="2" id="KW-0472">Membrane</keyword>
<dbReference type="EMBL" id="BAABAJ010000002">
    <property type="protein sequence ID" value="GAA3898884.1"/>
    <property type="molecule type" value="Genomic_DNA"/>
</dbReference>
<gene>
    <name evidence="3" type="ORF">GCM10022244_06350</name>
</gene>
<evidence type="ECO:0000256" key="2">
    <source>
        <dbReference type="SAM" id="Phobius"/>
    </source>
</evidence>
<feature type="transmembrane region" description="Helical" evidence="2">
    <location>
        <begin position="101"/>
        <end position="123"/>
    </location>
</feature>
<feature type="compositionally biased region" description="Low complexity" evidence="1">
    <location>
        <begin position="24"/>
        <end position="35"/>
    </location>
</feature>
<evidence type="ECO:0000313" key="3">
    <source>
        <dbReference type="EMBL" id="GAA3898884.1"/>
    </source>
</evidence>
<feature type="compositionally biased region" description="Low complexity" evidence="1">
    <location>
        <begin position="1"/>
        <end position="13"/>
    </location>
</feature>
<sequence length="175" mass="17657">MTSGTPGSPGTPDGPEEAADPVKGSPVSTPAPTGPAAGGSGRGFTRPKPTVVTEGTSRPEGGGRAASGDAPAPARQWPLLTVLGLTALGLLVVGTDPFPQSFRVGAILVGGALLTGAGLRRALPSVGMLAVRSRFTDMFTYGVLGALIVLLALMVQPGPWLRIPFLEDVLHLTVT</sequence>
<keyword evidence="2" id="KW-1133">Transmembrane helix</keyword>
<keyword evidence="4" id="KW-1185">Reference proteome</keyword>
<dbReference type="Proteomes" id="UP001501000">
    <property type="component" value="Unassembled WGS sequence"/>
</dbReference>
<proteinExistence type="predicted"/>
<comment type="caution">
    <text evidence="3">The sequence shown here is derived from an EMBL/GenBank/DDBJ whole genome shotgun (WGS) entry which is preliminary data.</text>
</comment>
<organism evidence="3 4">
    <name type="scientific">Streptomyces gulbargensis</name>
    <dbReference type="NCBI Taxonomy" id="364901"/>
    <lineage>
        <taxon>Bacteria</taxon>
        <taxon>Bacillati</taxon>
        <taxon>Actinomycetota</taxon>
        <taxon>Actinomycetes</taxon>
        <taxon>Kitasatosporales</taxon>
        <taxon>Streptomycetaceae</taxon>
        <taxon>Streptomyces</taxon>
    </lineage>
</organism>
<feature type="transmembrane region" description="Helical" evidence="2">
    <location>
        <begin position="77"/>
        <end position="95"/>
    </location>
</feature>
<dbReference type="InterPro" id="IPR021385">
    <property type="entry name" value="DUF3017"/>
</dbReference>
<dbReference type="Pfam" id="PF11222">
    <property type="entry name" value="DUF3017"/>
    <property type="match status" value="1"/>
</dbReference>
<keyword evidence="2" id="KW-0812">Transmembrane</keyword>
<reference evidence="4" key="1">
    <citation type="journal article" date="2019" name="Int. J. Syst. Evol. Microbiol.">
        <title>The Global Catalogue of Microorganisms (GCM) 10K type strain sequencing project: providing services to taxonomists for standard genome sequencing and annotation.</title>
        <authorList>
            <consortium name="The Broad Institute Genomics Platform"/>
            <consortium name="The Broad Institute Genome Sequencing Center for Infectious Disease"/>
            <person name="Wu L."/>
            <person name="Ma J."/>
        </authorList>
    </citation>
    <scope>NUCLEOTIDE SEQUENCE [LARGE SCALE GENOMIC DNA]</scope>
    <source>
        <strain evidence="4">JCM 16956</strain>
    </source>
</reference>
<evidence type="ECO:0000256" key="1">
    <source>
        <dbReference type="SAM" id="MobiDB-lite"/>
    </source>
</evidence>
<evidence type="ECO:0000313" key="4">
    <source>
        <dbReference type="Proteomes" id="UP001501000"/>
    </source>
</evidence>
<name>A0ABP7LDF2_9ACTN</name>
<feature type="transmembrane region" description="Helical" evidence="2">
    <location>
        <begin position="135"/>
        <end position="155"/>
    </location>
</feature>